<reference evidence="2" key="1">
    <citation type="submission" date="2021-02" db="EMBL/GenBank/DDBJ databases">
        <authorList>
            <person name="Nowell W R."/>
        </authorList>
    </citation>
    <scope>NUCLEOTIDE SEQUENCE</scope>
    <source>
        <strain evidence="2">Ploen Becks lab</strain>
    </source>
</reference>
<feature type="chain" id="PRO_5033034681" evidence="1">
    <location>
        <begin position="18"/>
        <end position="456"/>
    </location>
</feature>
<feature type="signal peptide" evidence="1">
    <location>
        <begin position="1"/>
        <end position="17"/>
    </location>
</feature>
<dbReference type="AlphaFoldDB" id="A0A814FZV4"/>
<name>A0A814FZV4_9BILA</name>
<accession>A0A814FZV4</accession>
<keyword evidence="1" id="KW-0732">Signal</keyword>
<proteinExistence type="predicted"/>
<evidence type="ECO:0000256" key="1">
    <source>
        <dbReference type="SAM" id="SignalP"/>
    </source>
</evidence>
<keyword evidence="3" id="KW-1185">Reference proteome</keyword>
<protein>
    <submittedName>
        <fullName evidence="2">Uncharacterized protein</fullName>
    </submittedName>
</protein>
<dbReference type="Proteomes" id="UP000663879">
    <property type="component" value="Unassembled WGS sequence"/>
</dbReference>
<comment type="caution">
    <text evidence="2">The sequence shown here is derived from an EMBL/GenBank/DDBJ whole genome shotgun (WGS) entry which is preliminary data.</text>
</comment>
<evidence type="ECO:0000313" key="2">
    <source>
        <dbReference type="EMBL" id="CAF0989237.1"/>
    </source>
</evidence>
<evidence type="ECO:0000313" key="3">
    <source>
        <dbReference type="Proteomes" id="UP000663879"/>
    </source>
</evidence>
<organism evidence="2 3">
    <name type="scientific">Brachionus calyciflorus</name>
    <dbReference type="NCBI Taxonomy" id="104777"/>
    <lineage>
        <taxon>Eukaryota</taxon>
        <taxon>Metazoa</taxon>
        <taxon>Spiralia</taxon>
        <taxon>Gnathifera</taxon>
        <taxon>Rotifera</taxon>
        <taxon>Eurotatoria</taxon>
        <taxon>Monogononta</taxon>
        <taxon>Pseudotrocha</taxon>
        <taxon>Ploima</taxon>
        <taxon>Brachionidae</taxon>
        <taxon>Brachionus</taxon>
    </lineage>
</organism>
<dbReference type="EMBL" id="CAJNOC010003578">
    <property type="protein sequence ID" value="CAF0989237.1"/>
    <property type="molecule type" value="Genomic_DNA"/>
</dbReference>
<sequence>MFTTKFIFCLLFMVINSDEFEFKGWDIYKNNIFLEYPEISLDRNETYYSTRLELFKAHQNDVIIEKKLKYSSLYWALLAVPEFDKIRNNNILLTKNGFIVAMYPSKEYKEEISEILKNKYNFSMSPDKIMPFYPSKIECKTTFSTKNESITITGRASNPYTNEILIYFFLAKNSKKKILFIEESKNPNNDLKIVCSFLWNTGGIIHTKRLNIRAKQIQDLGIIEKLFGKSDQVYVTRNQIGELSEEIYESLNIFDEYEITIKEFREIFTDEFIEKIPNAAYSLFDLDSNVLSNLSRYNLKREINLNEFKLELSKLFKINKKGSSIKSIDFMRNEHEIFSQKYEIIKDGVFRIFRLSDNLKCTFNYISGYETFDSNKDCEIKNFDWSIKENNVVAKKIMLAKINRSSLERNFLFDQVIQLNKETYYRRNFTIMQYSDSNGPFYEKRHDDYDDDDDDY</sequence>
<gene>
    <name evidence="2" type="ORF">OXX778_LOCUS15824</name>
</gene>